<evidence type="ECO:0000313" key="3">
    <source>
        <dbReference type="Proteomes" id="UP001239215"/>
    </source>
</evidence>
<organism evidence="2 3">
    <name type="scientific">Nocardioides zeae</name>
    <dbReference type="NCBI Taxonomy" id="1457234"/>
    <lineage>
        <taxon>Bacteria</taxon>
        <taxon>Bacillati</taxon>
        <taxon>Actinomycetota</taxon>
        <taxon>Actinomycetes</taxon>
        <taxon>Propionibacteriales</taxon>
        <taxon>Nocardioidaceae</taxon>
        <taxon>Nocardioides</taxon>
    </lineage>
</organism>
<gene>
    <name evidence="2" type="ORF">QE405_003353</name>
</gene>
<dbReference type="EMBL" id="JAUTAN010000001">
    <property type="protein sequence ID" value="MDQ1106069.1"/>
    <property type="molecule type" value="Genomic_DNA"/>
</dbReference>
<comment type="caution">
    <text evidence="2">The sequence shown here is derived from an EMBL/GenBank/DDBJ whole genome shotgun (WGS) entry which is preliminary data.</text>
</comment>
<dbReference type="RefSeq" id="WP_307202885.1">
    <property type="nucleotide sequence ID" value="NZ_JAUTAN010000001.1"/>
</dbReference>
<dbReference type="AlphaFoldDB" id="A0AAJ1X378"/>
<name>A0AAJ1X378_9ACTN</name>
<sequence length="401" mass="46255">MGNVVVDQIGPRGELLADVDTTLTERQKDDLLLAALPGATAEVFAGARIVRYRANIIMRAQVTYLGTPWESFKKRIQIPNKWVAVHARAVEDSLVPRFVGIYHYRGVAIFVDFDPSTYVLRKANNSAAHVWTNDLFQAQTLGVFSREDNGGNRLTSVRADELASYLEGRTEERHPRVEVFDRFNLEILGPERTEALTAVQEMHQANWPDTFQAEWPGFYLEYRLAKFIREHRLGDLVEYQKAKKRGGFDYDLVFTDGDRVEYYGDLKASNSTASVSPGNDAENIRRCIEQYDRFWYVIYEHETWHDRANEDHRATIEWNEWKRSVGFDNGKPFDPLSYWKRFKSAVRYHRMMILEVNTANFGLVLSDFNQGKQPDGAARAVKVMIAKKNIDNFLIFSATFD</sequence>
<reference evidence="2" key="1">
    <citation type="submission" date="2023-07" db="EMBL/GenBank/DDBJ databases">
        <title>Functional and genomic diversity of the sorghum phyllosphere microbiome.</title>
        <authorList>
            <person name="Shade A."/>
        </authorList>
    </citation>
    <scope>NUCLEOTIDE SEQUENCE</scope>
    <source>
        <strain evidence="2">SORGH_AS_1067</strain>
    </source>
</reference>
<evidence type="ECO:0000313" key="2">
    <source>
        <dbReference type="EMBL" id="MDQ1106069.1"/>
    </source>
</evidence>
<protein>
    <recommendedName>
        <fullName evidence="1">Methylase-associated X1 domain-containing protein</fullName>
    </recommendedName>
</protein>
<feature type="domain" description="Methylase-associated X1" evidence="1">
    <location>
        <begin position="57"/>
        <end position="166"/>
    </location>
</feature>
<dbReference type="Pfam" id="PF20296">
    <property type="entry name" value="MTaX1"/>
    <property type="match status" value="1"/>
</dbReference>
<dbReference type="Proteomes" id="UP001239215">
    <property type="component" value="Unassembled WGS sequence"/>
</dbReference>
<proteinExistence type="predicted"/>
<dbReference type="InterPro" id="IPR046894">
    <property type="entry name" value="MTaX1"/>
</dbReference>
<accession>A0AAJ1X378</accession>
<evidence type="ECO:0000259" key="1">
    <source>
        <dbReference type="Pfam" id="PF20296"/>
    </source>
</evidence>